<dbReference type="RefSeq" id="WP_275707550.1">
    <property type="nucleotide sequence ID" value="NZ_JAKLTN010000001.1"/>
</dbReference>
<dbReference type="Pfam" id="PF04351">
    <property type="entry name" value="PilP"/>
    <property type="match status" value="1"/>
</dbReference>
<feature type="signal peptide" evidence="1">
    <location>
        <begin position="1"/>
        <end position="17"/>
    </location>
</feature>
<keyword evidence="3" id="KW-1185">Reference proteome</keyword>
<name>A0ABS9JYQ1_9RHOO</name>
<dbReference type="InterPro" id="IPR007446">
    <property type="entry name" value="PilP"/>
</dbReference>
<reference evidence="2" key="1">
    <citation type="submission" date="2022-01" db="EMBL/GenBank/DDBJ databases">
        <authorList>
            <person name="Jo J.-H."/>
            <person name="Im W.-T."/>
        </authorList>
    </citation>
    <scope>NUCLEOTIDE SEQUENCE</scope>
    <source>
        <strain evidence="2">XY25</strain>
    </source>
</reference>
<evidence type="ECO:0000256" key="1">
    <source>
        <dbReference type="SAM" id="SignalP"/>
    </source>
</evidence>
<gene>
    <name evidence="2" type="ORF">LZ012_03390</name>
</gene>
<comment type="caution">
    <text evidence="2">The sequence shown here is derived from an EMBL/GenBank/DDBJ whole genome shotgun (WGS) entry which is preliminary data.</text>
</comment>
<dbReference type="Gene3D" id="2.30.30.830">
    <property type="match status" value="1"/>
</dbReference>
<accession>A0ABS9JYQ1</accession>
<organism evidence="2 3">
    <name type="scientific">Dechloromonas hankyongensis</name>
    <dbReference type="NCBI Taxonomy" id="2908002"/>
    <lineage>
        <taxon>Bacteria</taxon>
        <taxon>Pseudomonadati</taxon>
        <taxon>Pseudomonadota</taxon>
        <taxon>Betaproteobacteria</taxon>
        <taxon>Rhodocyclales</taxon>
        <taxon>Azonexaceae</taxon>
        <taxon>Dechloromonas</taxon>
    </lineage>
</organism>
<proteinExistence type="predicted"/>
<feature type="chain" id="PRO_5045758763" evidence="1">
    <location>
        <begin position="18"/>
        <end position="181"/>
    </location>
</feature>
<sequence length="181" mass="20470">MKRLLLIALCGALGACAGGEHEDMKQWMAENTKDMRGNVPKLPDVKPYEPVPYDMDGMLDPFKPSKIEPESRYKQLAGKGGAFQPDFEAREIRNSMLEKYPIESLKMIGYMNVNKRPMAVIQVEDKVKQVKVGDYMGLDFGMVTQISDTEVQLRELIQDSAGDWSERKSSLYLQSKEGSKK</sequence>
<dbReference type="PROSITE" id="PS51257">
    <property type="entry name" value="PROKAR_LIPOPROTEIN"/>
    <property type="match status" value="1"/>
</dbReference>
<evidence type="ECO:0000313" key="2">
    <source>
        <dbReference type="EMBL" id="MCG2576035.1"/>
    </source>
</evidence>
<dbReference type="PIRSF" id="PIRSF016481">
    <property type="entry name" value="Pilus_assembly_PilP"/>
    <property type="match status" value="1"/>
</dbReference>
<protein>
    <submittedName>
        <fullName evidence="2">Pilus assembly protein PilP</fullName>
    </submittedName>
</protein>
<keyword evidence="1" id="KW-0732">Signal</keyword>
<dbReference type="Proteomes" id="UP001165384">
    <property type="component" value="Unassembled WGS sequence"/>
</dbReference>
<dbReference type="EMBL" id="JAKLTN010000001">
    <property type="protein sequence ID" value="MCG2576035.1"/>
    <property type="molecule type" value="Genomic_DNA"/>
</dbReference>
<evidence type="ECO:0000313" key="3">
    <source>
        <dbReference type="Proteomes" id="UP001165384"/>
    </source>
</evidence>